<dbReference type="Pfam" id="PF07542">
    <property type="entry name" value="ATP12"/>
    <property type="match status" value="1"/>
</dbReference>
<dbReference type="EMBL" id="RCZC01000001">
    <property type="protein sequence ID" value="TPG56295.1"/>
    <property type="molecule type" value="Genomic_DNA"/>
</dbReference>
<evidence type="ECO:0000313" key="5">
    <source>
        <dbReference type="Proteomes" id="UP000319931"/>
    </source>
</evidence>
<gene>
    <name evidence="4" type="ORF">EAH76_01650</name>
</gene>
<organism evidence="4 5">
    <name type="scientific">Sphingomonas glacialis</name>
    <dbReference type="NCBI Taxonomy" id="658225"/>
    <lineage>
        <taxon>Bacteria</taxon>
        <taxon>Pseudomonadati</taxon>
        <taxon>Pseudomonadota</taxon>
        <taxon>Alphaproteobacteria</taxon>
        <taxon>Sphingomonadales</taxon>
        <taxon>Sphingomonadaceae</taxon>
        <taxon>Sphingomonas</taxon>
    </lineage>
</organism>
<evidence type="ECO:0000313" key="4">
    <source>
        <dbReference type="EMBL" id="TPG56295.1"/>
    </source>
</evidence>
<accession>A0A502G3C0</accession>
<dbReference type="SUPFAM" id="SSF160909">
    <property type="entry name" value="ATP12-like"/>
    <property type="match status" value="1"/>
</dbReference>
<sequence length="227" mass="24617">MKRFWTNVTLDDTRAVFLDGKPVRTPGRVPLAPPTDGLAEAVAEEWRAVEGEIDPRAMPLTGLANAAIDRISPDPALFAQGLAAYAESDLLCYRADSPDDLVARQAAAWDPLIDWARLRYDVHVEVVTGILHRAQPAATLQRLGDAIAVRGAYELAALSPIVTIGGSLIAALALAEQAATPEQVWDAVTLDEDYQAERWGRDPLAEAGIATRRRDFGAGVRMLELLR</sequence>
<proteinExistence type="inferred from homology"/>
<keyword evidence="5" id="KW-1185">Reference proteome</keyword>
<dbReference type="OrthoDB" id="9797825at2"/>
<comment type="similarity">
    <text evidence="1">Belongs to the ATP12 family.</text>
</comment>
<dbReference type="InterPro" id="IPR042272">
    <property type="entry name" value="ATP12_ATP_synth-F1-assembly_N"/>
</dbReference>
<dbReference type="AlphaFoldDB" id="A0A502G3C0"/>
<dbReference type="Gene3D" id="1.10.3580.10">
    <property type="entry name" value="ATP12 ATPase"/>
    <property type="match status" value="1"/>
</dbReference>
<dbReference type="InterPro" id="IPR023335">
    <property type="entry name" value="ATP12_ortho_dom_sf"/>
</dbReference>
<evidence type="ECO:0000256" key="2">
    <source>
        <dbReference type="ARBA" id="ARBA00022946"/>
    </source>
</evidence>
<keyword evidence="3" id="KW-0143">Chaperone</keyword>
<evidence type="ECO:0000256" key="3">
    <source>
        <dbReference type="ARBA" id="ARBA00023186"/>
    </source>
</evidence>
<evidence type="ECO:0000256" key="1">
    <source>
        <dbReference type="ARBA" id="ARBA00008231"/>
    </source>
</evidence>
<dbReference type="GO" id="GO:0043461">
    <property type="term" value="P:proton-transporting ATP synthase complex assembly"/>
    <property type="evidence" value="ECO:0007669"/>
    <property type="project" value="InterPro"/>
</dbReference>
<dbReference type="PANTHER" id="PTHR21013:SF10">
    <property type="entry name" value="ATP SYNTHASE MITOCHONDRIAL F1 COMPLEX ASSEMBLY FACTOR 2"/>
    <property type="match status" value="1"/>
</dbReference>
<dbReference type="PANTHER" id="PTHR21013">
    <property type="entry name" value="ATP SYNTHASE MITOCHONDRIAL F1 COMPLEX ASSEMBLY FACTOR 2/ATP12 PROTEIN, MITOCHONDRIAL PRECURSOR"/>
    <property type="match status" value="1"/>
</dbReference>
<comment type="caution">
    <text evidence="4">The sequence shown here is derived from an EMBL/GenBank/DDBJ whole genome shotgun (WGS) entry which is preliminary data.</text>
</comment>
<protein>
    <submittedName>
        <fullName evidence="4">ATPase</fullName>
    </submittedName>
</protein>
<keyword evidence="2" id="KW-0809">Transit peptide</keyword>
<name>A0A502G3C0_9SPHN</name>
<dbReference type="InterPro" id="IPR011419">
    <property type="entry name" value="ATP12_ATP_synth-F1-assembly"/>
</dbReference>
<dbReference type="RefSeq" id="WP_140847125.1">
    <property type="nucleotide sequence ID" value="NZ_RCZC01000001.1"/>
</dbReference>
<dbReference type="Gene3D" id="3.30.2180.10">
    <property type="entry name" value="ATP12-like"/>
    <property type="match status" value="1"/>
</dbReference>
<dbReference type="Proteomes" id="UP000319931">
    <property type="component" value="Unassembled WGS sequence"/>
</dbReference>
<reference evidence="4 5" key="1">
    <citation type="journal article" date="2019" name="Environ. Microbiol.">
        <title>Species interactions and distinct microbial communities in high Arctic permafrost affected cryosols are associated with the CH4 and CO2 gas fluxes.</title>
        <authorList>
            <person name="Altshuler I."/>
            <person name="Hamel J."/>
            <person name="Turney S."/>
            <person name="Magnuson E."/>
            <person name="Levesque R."/>
            <person name="Greer C."/>
            <person name="Whyte L.G."/>
        </authorList>
    </citation>
    <scope>NUCLEOTIDE SEQUENCE [LARGE SCALE GENOMIC DNA]</scope>
    <source>
        <strain evidence="4 5">E6.1</strain>
    </source>
</reference>